<feature type="region of interest" description="Disordered" evidence="1">
    <location>
        <begin position="528"/>
        <end position="563"/>
    </location>
</feature>
<name>A0A0G4H6E5_9ALVE</name>
<dbReference type="VEuPathDB" id="CryptoDB:Cvel_5765"/>
<reference evidence="2" key="1">
    <citation type="submission" date="2014-11" db="EMBL/GenBank/DDBJ databases">
        <authorList>
            <person name="Otto D Thomas"/>
            <person name="Naeem Raeece"/>
        </authorList>
    </citation>
    <scope>NUCLEOTIDE SEQUENCE</scope>
</reference>
<dbReference type="AlphaFoldDB" id="A0A0G4H6E5"/>
<proteinExistence type="predicted"/>
<dbReference type="EMBL" id="CDMZ01001931">
    <property type="protein sequence ID" value="CEM39434.1"/>
    <property type="molecule type" value="Genomic_DNA"/>
</dbReference>
<sequence length="628" mass="69340">MKKRQTVPTRNLLPPAEATTDRRTESQRRRQKDGPRGLIFDLPRPLDLDEKHHLRLKMAESLRDVPPVESHAVSRTPLETRVLADIELTHSLLTSPAVSSKSALTRVIPLLERLAMRLQDTDSAFRDRTVSRHPALHQILRTAIHAISDGSAATLFLCSVLRLLSSLGGSKAASLMANLSAPLLSKRDEITTPEFLELLRLLAGNPHMRKPPYGPFWLGLMARCIEEGPENPPEAVCEIIRALSVSAPSALPPVALRFFFLELMEHFLYQATPGALCDLLHCMARVGFVDRVFFVSVCGSLLRSLPFLETAESKRTLLALALLRRLFDLKGESRNNPIFERQPRELIRKLSARVCLQWETAPLARITQPLLALVALQYTKDAKSLVAQKCKEGGVHLSLLSPPQFVSLLSCLDRLAILPSGADSLRSNVYGAFAKHLPSMTPQHVLTCLEALRKFHSKKNPLCIAAVTGAYQRLAYSLHTHQGGRGEARLSVPEIASAVCLYPRYGLTNRLPLLSILSALAGEPVEGRAKPELRQPAVPSPSLSRTSRQPVEDCLQPSPSPNASPLVQEVPFSLRVHSEDSLLLETVRPSPSMKESSREETGRSNWDTLNVRELVGVLEAFASCGVIK</sequence>
<gene>
    <name evidence="2" type="ORF">Cvel_5765</name>
</gene>
<evidence type="ECO:0000256" key="1">
    <source>
        <dbReference type="SAM" id="MobiDB-lite"/>
    </source>
</evidence>
<feature type="region of interest" description="Disordered" evidence="1">
    <location>
        <begin position="1"/>
        <end position="40"/>
    </location>
</feature>
<feature type="compositionally biased region" description="Basic and acidic residues" evidence="1">
    <location>
        <begin position="19"/>
        <end position="35"/>
    </location>
</feature>
<evidence type="ECO:0000313" key="2">
    <source>
        <dbReference type="EMBL" id="CEM39434.1"/>
    </source>
</evidence>
<feature type="region of interest" description="Disordered" evidence="1">
    <location>
        <begin position="585"/>
        <end position="604"/>
    </location>
</feature>
<accession>A0A0G4H6E5</accession>
<organism evidence="2">
    <name type="scientific">Chromera velia CCMP2878</name>
    <dbReference type="NCBI Taxonomy" id="1169474"/>
    <lineage>
        <taxon>Eukaryota</taxon>
        <taxon>Sar</taxon>
        <taxon>Alveolata</taxon>
        <taxon>Colpodellida</taxon>
        <taxon>Chromeraceae</taxon>
        <taxon>Chromera</taxon>
    </lineage>
</organism>
<protein>
    <submittedName>
        <fullName evidence="2">Uncharacterized protein</fullName>
    </submittedName>
</protein>